<comment type="caution">
    <text evidence="15">The sequence shown here is derived from an EMBL/GenBank/DDBJ whole genome shotgun (WGS) entry which is preliminary data.</text>
</comment>
<dbReference type="InterPro" id="IPR010255">
    <property type="entry name" value="Haem_peroxidase_sf"/>
</dbReference>
<evidence type="ECO:0000256" key="10">
    <source>
        <dbReference type="PIRSR" id="PIRSR600823-1"/>
    </source>
</evidence>
<comment type="similarity">
    <text evidence="13">Belongs to the peroxidase family.</text>
</comment>
<keyword evidence="6 11" id="KW-0479">Metal-binding</keyword>
<feature type="binding site" evidence="11">
    <location>
        <position position="186"/>
    </location>
    <ligand>
        <name>Ca(2+)</name>
        <dbReference type="ChEBI" id="CHEBI:29108"/>
        <label>1</label>
    </ligand>
</feature>
<dbReference type="InterPro" id="IPR002016">
    <property type="entry name" value="Haem_peroxidase"/>
</dbReference>
<dbReference type="EC" id="1.11.1.7" evidence="3"/>
<evidence type="ECO:0000256" key="4">
    <source>
        <dbReference type="ARBA" id="ARBA00022559"/>
    </source>
</evidence>
<dbReference type="AlphaFoldDB" id="A0AAD8NN45"/>
<dbReference type="PANTHER" id="PTHR31388">
    <property type="entry name" value="PEROXIDASE 72-RELATED"/>
    <property type="match status" value="1"/>
</dbReference>
<dbReference type="GO" id="GO:0046872">
    <property type="term" value="F:metal ion binding"/>
    <property type="evidence" value="ECO:0007669"/>
    <property type="project" value="UniProtKB-KW"/>
</dbReference>
<evidence type="ECO:0000313" key="16">
    <source>
        <dbReference type="Proteomes" id="UP001229421"/>
    </source>
</evidence>
<evidence type="ECO:0000256" key="11">
    <source>
        <dbReference type="PIRSR" id="PIRSR600823-3"/>
    </source>
</evidence>
<feature type="site" description="Transition state stabilizer" evidence="12">
    <location>
        <position position="174"/>
    </location>
</feature>
<evidence type="ECO:0000256" key="1">
    <source>
        <dbReference type="ARBA" id="ARBA00000189"/>
    </source>
</evidence>
<dbReference type="Gene3D" id="3.40.640.10">
    <property type="entry name" value="Type I PLP-dependent aspartate aminotransferase-like (Major domain)"/>
    <property type="match status" value="1"/>
</dbReference>
<feature type="binding site" evidence="11">
    <location>
        <position position="184"/>
    </location>
    <ligand>
        <name>Ca(2+)</name>
        <dbReference type="ChEBI" id="CHEBI:29108"/>
        <label>1</label>
    </ligand>
</feature>
<evidence type="ECO:0000256" key="12">
    <source>
        <dbReference type="PIRSR" id="PIRSR600823-4"/>
    </source>
</evidence>
<feature type="domain" description="Plant heme peroxidase family profile" evidence="14">
    <location>
        <begin position="142"/>
        <end position="204"/>
    </location>
</feature>
<dbReference type="Pfam" id="PF00141">
    <property type="entry name" value="peroxidase"/>
    <property type="match status" value="1"/>
</dbReference>
<reference evidence="15" key="1">
    <citation type="journal article" date="2023" name="bioRxiv">
        <title>Improved chromosome-level genome assembly for marigold (Tagetes erecta).</title>
        <authorList>
            <person name="Jiang F."/>
            <person name="Yuan L."/>
            <person name="Wang S."/>
            <person name="Wang H."/>
            <person name="Xu D."/>
            <person name="Wang A."/>
            <person name="Fan W."/>
        </authorList>
    </citation>
    <scope>NUCLEOTIDE SEQUENCE</scope>
    <source>
        <strain evidence="15">WSJ</strain>
        <tissue evidence="15">Leaf</tissue>
    </source>
</reference>
<protein>
    <recommendedName>
        <fullName evidence="3">peroxidase</fullName>
        <ecNumber evidence="3">1.11.1.7</ecNumber>
    </recommendedName>
</protein>
<evidence type="ECO:0000256" key="8">
    <source>
        <dbReference type="ARBA" id="ARBA00023002"/>
    </source>
</evidence>
<keyword evidence="7 11" id="KW-0106">Calcium</keyword>
<evidence type="ECO:0000256" key="3">
    <source>
        <dbReference type="ARBA" id="ARBA00012313"/>
    </source>
</evidence>
<comment type="cofactor">
    <cofactor evidence="2">
        <name>heme b</name>
        <dbReference type="ChEBI" id="CHEBI:60344"/>
    </cofactor>
</comment>
<dbReference type="InterPro" id="IPR015421">
    <property type="entry name" value="PyrdxlP-dep_Trfase_major"/>
</dbReference>
<keyword evidence="16" id="KW-1185">Reference proteome</keyword>
<dbReference type="GO" id="GO:0020037">
    <property type="term" value="F:heme binding"/>
    <property type="evidence" value="ECO:0007669"/>
    <property type="project" value="InterPro"/>
</dbReference>
<dbReference type="Proteomes" id="UP001229421">
    <property type="component" value="Unassembled WGS sequence"/>
</dbReference>
<proteinExistence type="inferred from homology"/>
<feature type="active site" description="Proton acceptor" evidence="10">
    <location>
        <position position="178"/>
    </location>
</feature>
<comment type="catalytic activity">
    <reaction evidence="1">
        <text>2 a phenolic donor + H2O2 = 2 a phenolic radical donor + 2 H2O</text>
        <dbReference type="Rhea" id="RHEA:56136"/>
        <dbReference type="ChEBI" id="CHEBI:15377"/>
        <dbReference type="ChEBI" id="CHEBI:16240"/>
        <dbReference type="ChEBI" id="CHEBI:139520"/>
        <dbReference type="ChEBI" id="CHEBI:139521"/>
        <dbReference type="EC" id="1.11.1.7"/>
    </reaction>
</comment>
<evidence type="ECO:0000256" key="13">
    <source>
        <dbReference type="RuleBase" id="RU004241"/>
    </source>
</evidence>
<dbReference type="GO" id="GO:0140825">
    <property type="term" value="F:lactoperoxidase activity"/>
    <property type="evidence" value="ECO:0007669"/>
    <property type="project" value="UniProtKB-EC"/>
</dbReference>
<evidence type="ECO:0000256" key="9">
    <source>
        <dbReference type="ARBA" id="ARBA00023004"/>
    </source>
</evidence>
<dbReference type="InterPro" id="IPR000823">
    <property type="entry name" value="Peroxidase_pln"/>
</dbReference>
<feature type="binding site" evidence="11">
    <location>
        <position position="179"/>
    </location>
    <ligand>
        <name>Ca(2+)</name>
        <dbReference type="ChEBI" id="CHEBI:29108"/>
        <label>1</label>
    </ligand>
</feature>
<gene>
    <name evidence="15" type="ORF">QVD17_25256</name>
</gene>
<dbReference type="PRINTS" id="PR00461">
    <property type="entry name" value="PLPEROXIDASE"/>
</dbReference>
<comment type="cofactor">
    <cofactor evidence="11">
        <name>Ca(2+)</name>
        <dbReference type="ChEBI" id="CHEBI:29108"/>
    </cofactor>
    <text evidence="11">Binds 2 calcium ions per subunit.</text>
</comment>
<keyword evidence="5" id="KW-0349">Heme</keyword>
<sequence length="204" mass="22949">MDVIDVFAGVTGASYRKISLSRAFARRKRFCKLEHYSNMMAQVIPRKKYKDVWKDFNLCEISTCSNKAHCKWVQIKLAREMDYTAARFGHVMFPENVYEPTLECAELLLQGVGKGDSPLVRSLGTCTIIELNVMQSSVVNYLYDTTWPDSLATIQTSINSAVESDPCNAALLIRLLFHDCFVQGYDVSPLLEGDGSKKDSQANN</sequence>
<dbReference type="GO" id="GO:0006979">
    <property type="term" value="P:response to oxidative stress"/>
    <property type="evidence" value="ECO:0007669"/>
    <property type="project" value="InterPro"/>
</dbReference>
<dbReference type="PANTHER" id="PTHR31388:SF215">
    <property type="entry name" value="PEROXIDASE"/>
    <property type="match status" value="1"/>
</dbReference>
<feature type="binding site" evidence="11">
    <location>
        <position position="182"/>
    </location>
    <ligand>
        <name>Ca(2+)</name>
        <dbReference type="ChEBI" id="CHEBI:29108"/>
        <label>1</label>
    </ligand>
</feature>
<dbReference type="EMBL" id="JAUHHV010000006">
    <property type="protein sequence ID" value="KAK1422265.1"/>
    <property type="molecule type" value="Genomic_DNA"/>
</dbReference>
<dbReference type="PROSITE" id="PS50873">
    <property type="entry name" value="PEROXIDASE_4"/>
    <property type="match status" value="1"/>
</dbReference>
<dbReference type="SUPFAM" id="SSF48113">
    <property type="entry name" value="Heme-dependent peroxidases"/>
    <property type="match status" value="1"/>
</dbReference>
<evidence type="ECO:0000256" key="7">
    <source>
        <dbReference type="ARBA" id="ARBA00022837"/>
    </source>
</evidence>
<name>A0AAD8NN45_TARER</name>
<organism evidence="15 16">
    <name type="scientific">Tagetes erecta</name>
    <name type="common">African marigold</name>
    <dbReference type="NCBI Taxonomy" id="13708"/>
    <lineage>
        <taxon>Eukaryota</taxon>
        <taxon>Viridiplantae</taxon>
        <taxon>Streptophyta</taxon>
        <taxon>Embryophyta</taxon>
        <taxon>Tracheophyta</taxon>
        <taxon>Spermatophyta</taxon>
        <taxon>Magnoliopsida</taxon>
        <taxon>eudicotyledons</taxon>
        <taxon>Gunneridae</taxon>
        <taxon>Pentapetalae</taxon>
        <taxon>asterids</taxon>
        <taxon>campanulids</taxon>
        <taxon>Asterales</taxon>
        <taxon>Asteraceae</taxon>
        <taxon>Asteroideae</taxon>
        <taxon>Heliantheae alliance</taxon>
        <taxon>Tageteae</taxon>
        <taxon>Tagetes</taxon>
    </lineage>
</organism>
<evidence type="ECO:0000313" key="15">
    <source>
        <dbReference type="EMBL" id="KAK1422265.1"/>
    </source>
</evidence>
<accession>A0AAD8NN45</accession>
<evidence type="ECO:0000256" key="5">
    <source>
        <dbReference type="ARBA" id="ARBA00022617"/>
    </source>
</evidence>
<dbReference type="Gene3D" id="1.10.520.10">
    <property type="match status" value="1"/>
</dbReference>
<keyword evidence="9" id="KW-0408">Iron</keyword>
<feature type="binding site" evidence="11">
    <location>
        <position position="188"/>
    </location>
    <ligand>
        <name>Ca(2+)</name>
        <dbReference type="ChEBI" id="CHEBI:29108"/>
        <label>1</label>
    </ligand>
</feature>
<evidence type="ECO:0000256" key="2">
    <source>
        <dbReference type="ARBA" id="ARBA00001970"/>
    </source>
</evidence>
<keyword evidence="4" id="KW-0575">Peroxidase</keyword>
<dbReference type="PROSITE" id="PS00436">
    <property type="entry name" value="PEROXIDASE_2"/>
    <property type="match status" value="1"/>
</dbReference>
<evidence type="ECO:0000256" key="6">
    <source>
        <dbReference type="ARBA" id="ARBA00022723"/>
    </source>
</evidence>
<keyword evidence="8" id="KW-0560">Oxidoreductase</keyword>
<evidence type="ECO:0000259" key="14">
    <source>
        <dbReference type="PROSITE" id="PS50873"/>
    </source>
</evidence>
<dbReference type="InterPro" id="IPR019794">
    <property type="entry name" value="Peroxidases_AS"/>
</dbReference>